<name>A0A8B6M9J7_METTU</name>
<gene>
    <name evidence="1" type="ORF">MPC4_470007</name>
</gene>
<evidence type="ECO:0000313" key="1">
    <source>
        <dbReference type="EMBL" id="VTZ51683.1"/>
    </source>
</evidence>
<protein>
    <submittedName>
        <fullName evidence="1">Uncharacterized protein</fullName>
    </submittedName>
</protein>
<dbReference type="EMBL" id="CABFMQ020000106">
    <property type="protein sequence ID" value="VTZ51683.1"/>
    <property type="molecule type" value="Genomic_DNA"/>
</dbReference>
<comment type="caution">
    <text evidence="1">The sequence shown here is derived from an EMBL/GenBank/DDBJ whole genome shotgun (WGS) entry which is preliminary data.</text>
</comment>
<proteinExistence type="predicted"/>
<dbReference type="AlphaFoldDB" id="A0A8B6M9J7"/>
<keyword evidence="2" id="KW-1185">Reference proteome</keyword>
<reference evidence="1 2" key="1">
    <citation type="submission" date="2019-05" db="EMBL/GenBank/DDBJ databases">
        <authorList>
            <person name="Farhan Ul Haque M."/>
        </authorList>
    </citation>
    <scope>NUCLEOTIDE SEQUENCE [LARGE SCALE GENOMIC DNA]</scope>
    <source>
        <strain evidence="1">2</strain>
    </source>
</reference>
<evidence type="ECO:0000313" key="2">
    <source>
        <dbReference type="Proteomes" id="UP000485880"/>
    </source>
</evidence>
<accession>A0A8B6M9J7</accession>
<dbReference type="Proteomes" id="UP000485880">
    <property type="component" value="Unassembled WGS sequence"/>
</dbReference>
<sequence length="77" mass="9049">MSGPSIVTVHSIAALPQVGDFHERSWLRFPFRRHPRVFAAFNAFDLCARVKGWTISSYIDETWFHRLFERRVCRPAT</sequence>
<organism evidence="1 2">
    <name type="scientific">Methylocella tundrae</name>
    <dbReference type="NCBI Taxonomy" id="227605"/>
    <lineage>
        <taxon>Bacteria</taxon>
        <taxon>Pseudomonadati</taxon>
        <taxon>Pseudomonadota</taxon>
        <taxon>Alphaproteobacteria</taxon>
        <taxon>Hyphomicrobiales</taxon>
        <taxon>Beijerinckiaceae</taxon>
        <taxon>Methylocella</taxon>
    </lineage>
</organism>